<evidence type="ECO:0000313" key="3">
    <source>
        <dbReference type="Proteomes" id="UP001604336"/>
    </source>
</evidence>
<protein>
    <recommendedName>
        <fullName evidence="4">NADH dehydrogenase subunit 6</fullName>
    </recommendedName>
</protein>
<reference evidence="3" key="1">
    <citation type="submission" date="2024-07" db="EMBL/GenBank/DDBJ databases">
        <title>Two chromosome-level genome assemblies of Korean endemic species Abeliophyllum distichum and Forsythia ovata (Oleaceae).</title>
        <authorList>
            <person name="Jang H."/>
        </authorList>
    </citation>
    <scope>NUCLEOTIDE SEQUENCE [LARGE SCALE GENOMIC DNA]</scope>
</reference>
<evidence type="ECO:0000313" key="2">
    <source>
        <dbReference type="EMBL" id="KAL2540868.1"/>
    </source>
</evidence>
<organism evidence="2 3">
    <name type="scientific">Abeliophyllum distichum</name>
    <dbReference type="NCBI Taxonomy" id="126358"/>
    <lineage>
        <taxon>Eukaryota</taxon>
        <taxon>Viridiplantae</taxon>
        <taxon>Streptophyta</taxon>
        <taxon>Embryophyta</taxon>
        <taxon>Tracheophyta</taxon>
        <taxon>Spermatophyta</taxon>
        <taxon>Magnoliopsida</taxon>
        <taxon>eudicotyledons</taxon>
        <taxon>Gunneridae</taxon>
        <taxon>Pentapetalae</taxon>
        <taxon>asterids</taxon>
        <taxon>lamiids</taxon>
        <taxon>Lamiales</taxon>
        <taxon>Oleaceae</taxon>
        <taxon>Forsythieae</taxon>
        <taxon>Abeliophyllum</taxon>
    </lineage>
</organism>
<sequence length="113" mass="12620">MRGGPLRSFLSLISIMIFEREVLRVVNSSNLRFLLGVLFDDFEPWFSLLSLGSSYDLFYLTFSMTGPKSSIVVGARVGAKACAWAVFLGYIVLSMLMYFSLLLRSSVTLLSKS</sequence>
<accession>A0ABD1VU51</accession>
<keyword evidence="1" id="KW-0472">Membrane</keyword>
<evidence type="ECO:0008006" key="4">
    <source>
        <dbReference type="Google" id="ProtNLM"/>
    </source>
</evidence>
<feature type="transmembrane region" description="Helical" evidence="1">
    <location>
        <begin position="82"/>
        <end position="103"/>
    </location>
</feature>
<keyword evidence="3" id="KW-1185">Reference proteome</keyword>
<dbReference type="Proteomes" id="UP001604336">
    <property type="component" value="Unassembled WGS sequence"/>
</dbReference>
<evidence type="ECO:0000256" key="1">
    <source>
        <dbReference type="SAM" id="Phobius"/>
    </source>
</evidence>
<dbReference type="EMBL" id="JBFOLK010000001">
    <property type="protein sequence ID" value="KAL2540868.1"/>
    <property type="molecule type" value="Genomic_DNA"/>
</dbReference>
<keyword evidence="1" id="KW-0812">Transmembrane</keyword>
<keyword evidence="1" id="KW-1133">Transmembrane helix</keyword>
<proteinExistence type="predicted"/>
<dbReference type="AlphaFoldDB" id="A0ABD1VU51"/>
<comment type="caution">
    <text evidence="2">The sequence shown here is derived from an EMBL/GenBank/DDBJ whole genome shotgun (WGS) entry which is preliminary data.</text>
</comment>
<name>A0ABD1VU51_9LAMI</name>
<gene>
    <name evidence="2" type="ORF">Adt_01846</name>
</gene>